<name>A0A160T0T2_9CHLR</name>
<dbReference type="KEGG" id="pbf:CFX0092_A0831"/>
<gene>
    <name evidence="1" type="ORF">CFX0092_A0831</name>
</gene>
<dbReference type="Proteomes" id="UP000215027">
    <property type="component" value="Chromosome I"/>
</dbReference>
<protein>
    <submittedName>
        <fullName evidence="1">Uncharacterized protein</fullName>
    </submittedName>
</protein>
<sequence>MRLPVVCGCNRVYYSSELPLRAPPIAGKTDSNSMNYAADMKKE</sequence>
<evidence type="ECO:0000313" key="2">
    <source>
        <dbReference type="Proteomes" id="UP000215027"/>
    </source>
</evidence>
<dbReference type="EMBL" id="LN890655">
    <property type="protein sequence ID" value="CUS02709.2"/>
    <property type="molecule type" value="Genomic_DNA"/>
</dbReference>
<dbReference type="AlphaFoldDB" id="A0A160T0T2"/>
<proteinExistence type="predicted"/>
<accession>A0A160T0T2</accession>
<organism evidence="1 2">
    <name type="scientific">Candidatus Promineifilum breve</name>
    <dbReference type="NCBI Taxonomy" id="1806508"/>
    <lineage>
        <taxon>Bacteria</taxon>
        <taxon>Bacillati</taxon>
        <taxon>Chloroflexota</taxon>
        <taxon>Ardenticatenia</taxon>
        <taxon>Candidatus Promineifilales</taxon>
        <taxon>Candidatus Promineifilaceae</taxon>
        <taxon>Candidatus Promineifilum</taxon>
    </lineage>
</organism>
<reference evidence="1" key="1">
    <citation type="submission" date="2016-01" db="EMBL/GenBank/DDBJ databases">
        <authorList>
            <person name="Mcilroy J.S."/>
            <person name="Karst M S."/>
            <person name="Albertsen M."/>
        </authorList>
    </citation>
    <scope>NUCLEOTIDE SEQUENCE</scope>
    <source>
        <strain evidence="1">Cfx-K</strain>
    </source>
</reference>
<evidence type="ECO:0000313" key="1">
    <source>
        <dbReference type="EMBL" id="CUS02709.2"/>
    </source>
</evidence>
<keyword evidence="2" id="KW-1185">Reference proteome</keyword>